<dbReference type="InterPro" id="IPR009100">
    <property type="entry name" value="AcylCoA_DH/oxidase_NM_dom_sf"/>
</dbReference>
<dbReference type="Gene3D" id="1.10.540.10">
    <property type="entry name" value="Acyl-CoA dehydrogenase/oxidase, N-terminal domain"/>
    <property type="match status" value="1"/>
</dbReference>
<dbReference type="SUPFAM" id="SSF56645">
    <property type="entry name" value="Acyl-CoA dehydrogenase NM domain-like"/>
    <property type="match status" value="1"/>
</dbReference>
<dbReference type="InterPro" id="IPR025878">
    <property type="entry name" value="Acyl-CoA_dh-like_C_dom"/>
</dbReference>
<dbReference type="InterPro" id="IPR052166">
    <property type="entry name" value="Diverse_Acyl-CoA_DH"/>
</dbReference>
<sequence length="596" mass="64701">MNNYQTPLRDIDFTLFELLDYASHCRAIGHASLDRELTGAFFGEAARFAEDVLAPLGPVGDQQGCKLVDGKVITPEGFKEAYEHYCDAGWPTLSRSVAYGGQGLPQSLGVILSEILGTPNWAWGMYAGLSQGAMHTIETHGTEQQKQQYLPALISGRWTGTMCLTEAQAGSDLGLLRTRADPQADGSYQISGTKIFISSGDHDLAENIVHIVLARLPNAPVGTKGISLFVVPKVLINEDGSLAATNGVSCSSLESKMGIHGNATCVLQFDGAKGWLLGEVNKGLNHMFTFMNLARIGSGLQGLAHAELGYQKSRLYAQERLQMRSLTGVKNASGPADPIIVHPDIRRMLLTQKSLVEGIRMLSYYTTIKMDASQHAISAGERQQATDLLSLLTPIVKAFSTEAGFESANLALQCLGGHGYIRDWGLEQNLRDCRIATLYEGTTGIQSLDLLGRKVLGSGGKTLAPLLDEITYLCRSCNGNELLAAHAAQLTRLSQEWQQLSMNIARQAQHNPDEIGAAAVDYLMYSGYLVLAFLWLRAQQTALQQLARPVTDSGFYRAKLAAAEFYFARILPRTMSLVKAMESGADNLMNLSSADF</sequence>
<dbReference type="InterPro" id="IPR036250">
    <property type="entry name" value="AcylCo_DH-like_C"/>
</dbReference>
<dbReference type="SUPFAM" id="SSF47203">
    <property type="entry name" value="Acyl-CoA dehydrogenase C-terminal domain-like"/>
    <property type="match status" value="1"/>
</dbReference>
<dbReference type="EMBL" id="JAVDVX010000005">
    <property type="protein sequence ID" value="MDR7090990.1"/>
    <property type="molecule type" value="Genomic_DNA"/>
</dbReference>
<dbReference type="InterPro" id="IPR006091">
    <property type="entry name" value="Acyl-CoA_Oxase/DH_mid-dom"/>
</dbReference>
<evidence type="ECO:0000256" key="5">
    <source>
        <dbReference type="ARBA" id="ARBA00023002"/>
    </source>
</evidence>
<reference evidence="11 12" key="1">
    <citation type="submission" date="2023-07" db="EMBL/GenBank/DDBJ databases">
        <title>Sorghum-associated microbial communities from plants grown in Nebraska, USA.</title>
        <authorList>
            <person name="Schachtman D."/>
        </authorList>
    </citation>
    <scope>NUCLEOTIDE SEQUENCE [LARGE SCALE GENOMIC DNA]</scope>
    <source>
        <strain evidence="11 12">BE190</strain>
    </source>
</reference>
<evidence type="ECO:0000259" key="8">
    <source>
        <dbReference type="Pfam" id="PF02770"/>
    </source>
</evidence>
<evidence type="ECO:0000259" key="7">
    <source>
        <dbReference type="Pfam" id="PF00441"/>
    </source>
</evidence>
<evidence type="ECO:0000313" key="12">
    <source>
        <dbReference type="Proteomes" id="UP001253595"/>
    </source>
</evidence>
<feature type="domain" description="Acyl-CoA dehydrogenase/oxidase N-terminal" evidence="9">
    <location>
        <begin position="79"/>
        <end position="156"/>
    </location>
</feature>
<accession>A0ABU1V0M4</accession>
<dbReference type="RefSeq" id="WP_310073757.1">
    <property type="nucleotide sequence ID" value="NZ_JAVDVX010000005.1"/>
</dbReference>
<dbReference type="InterPro" id="IPR013786">
    <property type="entry name" value="AcylCoA_DH/ox_N"/>
</dbReference>
<feature type="domain" description="Acyl-CoA dehydrogenase/oxidase C-terminal" evidence="7">
    <location>
        <begin position="281"/>
        <end position="448"/>
    </location>
</feature>
<feature type="domain" description="Acyl-CoA oxidase/dehydrogenase middle" evidence="8">
    <location>
        <begin position="162"/>
        <end position="271"/>
    </location>
</feature>
<evidence type="ECO:0000259" key="9">
    <source>
        <dbReference type="Pfam" id="PF02771"/>
    </source>
</evidence>
<dbReference type="InterPro" id="IPR046373">
    <property type="entry name" value="Acyl-CoA_Oxase/DH_mid-dom_sf"/>
</dbReference>
<keyword evidence="12" id="KW-1185">Reference proteome</keyword>
<dbReference type="Pfam" id="PF12806">
    <property type="entry name" value="Acyl-CoA_dh_C"/>
    <property type="match status" value="1"/>
</dbReference>
<gene>
    <name evidence="11" type="ORF">J2X05_003016</name>
</gene>
<evidence type="ECO:0000256" key="1">
    <source>
        <dbReference type="ARBA" id="ARBA00001974"/>
    </source>
</evidence>
<dbReference type="Pfam" id="PF02771">
    <property type="entry name" value="Acyl-CoA_dh_N"/>
    <property type="match status" value="1"/>
</dbReference>
<dbReference type="PANTHER" id="PTHR42803:SF1">
    <property type="entry name" value="BROAD-SPECIFICITY LINEAR ACYL-COA DEHYDROGENASE FADE5"/>
    <property type="match status" value="1"/>
</dbReference>
<dbReference type="Gene3D" id="2.40.110.10">
    <property type="entry name" value="Butyryl-CoA Dehydrogenase, subunit A, domain 2"/>
    <property type="match status" value="1"/>
</dbReference>
<dbReference type="Proteomes" id="UP001253595">
    <property type="component" value="Unassembled WGS sequence"/>
</dbReference>
<dbReference type="InterPro" id="IPR037069">
    <property type="entry name" value="AcylCoA_DH/ox_N_sf"/>
</dbReference>
<evidence type="ECO:0000256" key="6">
    <source>
        <dbReference type="RuleBase" id="RU362125"/>
    </source>
</evidence>
<protein>
    <submittedName>
        <fullName evidence="11">Alkylation response protein AidB-like acyl-CoA dehydrogenase</fullName>
    </submittedName>
</protein>
<keyword evidence="3 6" id="KW-0285">Flavoprotein</keyword>
<keyword evidence="5 6" id="KW-0560">Oxidoreductase</keyword>
<evidence type="ECO:0000256" key="2">
    <source>
        <dbReference type="ARBA" id="ARBA00009347"/>
    </source>
</evidence>
<organism evidence="11 12">
    <name type="scientific">Cellvibrio fibrivorans</name>
    <dbReference type="NCBI Taxonomy" id="126350"/>
    <lineage>
        <taxon>Bacteria</taxon>
        <taxon>Pseudomonadati</taxon>
        <taxon>Pseudomonadota</taxon>
        <taxon>Gammaproteobacteria</taxon>
        <taxon>Cellvibrionales</taxon>
        <taxon>Cellvibrionaceae</taxon>
        <taxon>Cellvibrio</taxon>
    </lineage>
</organism>
<comment type="caution">
    <text evidence="11">The sequence shown here is derived from an EMBL/GenBank/DDBJ whole genome shotgun (WGS) entry which is preliminary data.</text>
</comment>
<dbReference type="Pfam" id="PF00441">
    <property type="entry name" value="Acyl-CoA_dh_1"/>
    <property type="match status" value="1"/>
</dbReference>
<comment type="similarity">
    <text evidence="2 6">Belongs to the acyl-CoA dehydrogenase family.</text>
</comment>
<evidence type="ECO:0000313" key="11">
    <source>
        <dbReference type="EMBL" id="MDR7090990.1"/>
    </source>
</evidence>
<feature type="domain" description="Acetyl-CoA dehydrogenase-like C-terminal" evidence="10">
    <location>
        <begin position="467"/>
        <end position="591"/>
    </location>
</feature>
<dbReference type="PANTHER" id="PTHR42803">
    <property type="entry name" value="ACYL-COA DEHYDROGENASE"/>
    <property type="match status" value="1"/>
</dbReference>
<dbReference type="Gene3D" id="1.20.140.10">
    <property type="entry name" value="Butyryl-CoA Dehydrogenase, subunit A, domain 3"/>
    <property type="match status" value="1"/>
</dbReference>
<evidence type="ECO:0000256" key="3">
    <source>
        <dbReference type="ARBA" id="ARBA00022630"/>
    </source>
</evidence>
<evidence type="ECO:0000259" key="10">
    <source>
        <dbReference type="Pfam" id="PF12806"/>
    </source>
</evidence>
<dbReference type="InterPro" id="IPR009075">
    <property type="entry name" value="AcylCo_DH/oxidase_C"/>
</dbReference>
<evidence type="ECO:0000256" key="4">
    <source>
        <dbReference type="ARBA" id="ARBA00022827"/>
    </source>
</evidence>
<name>A0ABU1V0M4_9GAMM</name>
<proteinExistence type="inferred from homology"/>
<dbReference type="Pfam" id="PF02770">
    <property type="entry name" value="Acyl-CoA_dh_M"/>
    <property type="match status" value="1"/>
</dbReference>
<keyword evidence="4 6" id="KW-0274">FAD</keyword>
<comment type="cofactor">
    <cofactor evidence="1 6">
        <name>FAD</name>
        <dbReference type="ChEBI" id="CHEBI:57692"/>
    </cofactor>
</comment>